<keyword evidence="4" id="KW-0732">Signal</keyword>
<keyword evidence="6" id="KW-1185">Reference proteome</keyword>
<dbReference type="GeneID" id="106748354"/>
<organism evidence="6 7">
    <name type="scientific">Dinoponera quadriceps</name>
    <name type="common">South American ant</name>
    <dbReference type="NCBI Taxonomy" id="609295"/>
    <lineage>
        <taxon>Eukaryota</taxon>
        <taxon>Metazoa</taxon>
        <taxon>Ecdysozoa</taxon>
        <taxon>Arthropoda</taxon>
        <taxon>Hexapoda</taxon>
        <taxon>Insecta</taxon>
        <taxon>Pterygota</taxon>
        <taxon>Neoptera</taxon>
        <taxon>Endopterygota</taxon>
        <taxon>Hymenoptera</taxon>
        <taxon>Apocrita</taxon>
        <taxon>Aculeata</taxon>
        <taxon>Formicoidea</taxon>
        <taxon>Formicidae</taxon>
        <taxon>Ponerinae</taxon>
        <taxon>Ponerini</taxon>
        <taxon>Dinoponera</taxon>
    </lineage>
</organism>
<evidence type="ECO:0000256" key="3">
    <source>
        <dbReference type="ARBA" id="ARBA00022525"/>
    </source>
</evidence>
<reference evidence="7" key="1">
    <citation type="submission" date="2025-08" db="UniProtKB">
        <authorList>
            <consortium name="RefSeq"/>
        </authorList>
    </citation>
    <scope>IDENTIFICATION</scope>
</reference>
<protein>
    <submittedName>
        <fullName evidence="7">Major royal jelly protein 1-like</fullName>
    </submittedName>
</protein>
<evidence type="ECO:0000256" key="1">
    <source>
        <dbReference type="ARBA" id="ARBA00004613"/>
    </source>
</evidence>
<dbReference type="Gene3D" id="2.120.10.30">
    <property type="entry name" value="TolB, C-terminal domain"/>
    <property type="match status" value="1"/>
</dbReference>
<dbReference type="InterPro" id="IPR011042">
    <property type="entry name" value="6-blade_b-propeller_TolB-like"/>
</dbReference>
<evidence type="ECO:0000256" key="4">
    <source>
        <dbReference type="ARBA" id="ARBA00022729"/>
    </source>
</evidence>
<dbReference type="Proteomes" id="UP000515204">
    <property type="component" value="Unplaced"/>
</dbReference>
<gene>
    <name evidence="7" type="primary">LOC106748354</name>
</gene>
<name>A0A6P3XWA1_DINQU</name>
<dbReference type="Pfam" id="PF03022">
    <property type="entry name" value="MRJP"/>
    <property type="match status" value="1"/>
</dbReference>
<keyword evidence="3" id="KW-0964">Secreted</keyword>
<dbReference type="KEGG" id="dqu:106748354"/>
<dbReference type="PANTHER" id="PTHR10009:SF7">
    <property type="entry name" value="GH10609P-RELATED"/>
    <property type="match status" value="1"/>
</dbReference>
<sequence length="531" mass="59727">MSNVIKTLSICAGIASINVIASHVQLETVYKWKYFDYEWESESHREAAIASGDYNYTKPIIIDTDHAKDGRIFVTIIRADGVPSSLNVIGNRRGPGGPLLQPYPSWEWTKRGDCNGITSVYRVAIDPCNRLWVLDNGKIGSEVICSAQLLVFDLATDKLIKRVKIPIELSQNSETDVGRLVTPIVETHGPHCTNTTVYMADISGYGLVIYDRGQLWRLESKLFRADPAVTNYTILGESFTLQDGILGMAKHPDIPVLYFRSMSSHDMSSAGTTDLKNSRHNSKVRYHTIPDVIPSQAAAMAVSSDGILFLGLPTELSLACWNTCKPLNKDTLGIVAHDPKRLQFVSGVKIIPKYITGTNEEVWIVTDRFQKIMAGTMDFSDVNFRIMKADVAQLTAGTFLHAMTRKKRGIKGVQRTEWLSFQQLWTPRQTSRSNNYIYVPPNCAFGSTKDDSNFKQQRELRNREKLQPSNLPRRDRSALLQLYAVKFKRVLPTMWQHCSKKKHLVLPRKSAIIVFAGAAKWTAFQKTLSQP</sequence>
<proteinExistence type="inferred from homology"/>
<keyword evidence="5" id="KW-0325">Glycoprotein</keyword>
<comment type="similarity">
    <text evidence="2">Belongs to the major royal jelly protein family.</text>
</comment>
<dbReference type="RefSeq" id="XP_014482269.1">
    <property type="nucleotide sequence ID" value="XM_014626783.1"/>
</dbReference>
<evidence type="ECO:0000256" key="2">
    <source>
        <dbReference type="ARBA" id="ARBA00009127"/>
    </source>
</evidence>
<evidence type="ECO:0000313" key="7">
    <source>
        <dbReference type="RefSeq" id="XP_014482269.1"/>
    </source>
</evidence>
<evidence type="ECO:0000313" key="6">
    <source>
        <dbReference type="Proteomes" id="UP000515204"/>
    </source>
</evidence>
<dbReference type="PANTHER" id="PTHR10009">
    <property type="entry name" value="PROTEIN YELLOW-RELATED"/>
    <property type="match status" value="1"/>
</dbReference>
<evidence type="ECO:0000256" key="5">
    <source>
        <dbReference type="ARBA" id="ARBA00023180"/>
    </source>
</evidence>
<dbReference type="CTD" id="409873"/>
<dbReference type="OrthoDB" id="8184345at2759"/>
<dbReference type="GO" id="GO:0005576">
    <property type="term" value="C:extracellular region"/>
    <property type="evidence" value="ECO:0007669"/>
    <property type="project" value="UniProtKB-SubCell"/>
</dbReference>
<dbReference type="InterPro" id="IPR017996">
    <property type="entry name" value="MRJP/yellow-related"/>
</dbReference>
<accession>A0A6P3XWA1</accession>
<comment type="subcellular location">
    <subcellularLocation>
        <location evidence="1">Secreted</location>
    </subcellularLocation>
</comment>
<dbReference type="AlphaFoldDB" id="A0A6P3XWA1"/>
<dbReference type="PRINTS" id="PR01366">
    <property type="entry name" value="ROYALJELLY"/>
</dbReference>